<dbReference type="Proteomes" id="UP000555393">
    <property type="component" value="Unassembled WGS sequence"/>
</dbReference>
<comment type="caution">
    <text evidence="2">The sequence shown here is derived from an EMBL/GenBank/DDBJ whole genome shotgun (WGS) entry which is preliminary data.</text>
</comment>
<evidence type="ECO:0000256" key="1">
    <source>
        <dbReference type="SAM" id="Phobius"/>
    </source>
</evidence>
<keyword evidence="1" id="KW-0472">Membrane</keyword>
<proteinExistence type="predicted"/>
<feature type="transmembrane region" description="Helical" evidence="1">
    <location>
        <begin position="83"/>
        <end position="100"/>
    </location>
</feature>
<sequence length="102" mass="10806">MASSTDKTAAEVRDALEAQITEMRKEIASLSKSLTKKGSSLAATAEDTASEFYDVVRERGAQAADKVSQQARIVKETARENPIATLAVVAGISLLVGLIARK</sequence>
<evidence type="ECO:0000313" key="3">
    <source>
        <dbReference type="Proteomes" id="UP000555393"/>
    </source>
</evidence>
<organism evidence="2 3">
    <name type="scientific">Paenochrobactrum gallinarii</name>
    <dbReference type="NCBI Taxonomy" id="643673"/>
    <lineage>
        <taxon>Bacteria</taxon>
        <taxon>Pseudomonadati</taxon>
        <taxon>Pseudomonadota</taxon>
        <taxon>Alphaproteobacteria</taxon>
        <taxon>Hyphomicrobiales</taxon>
        <taxon>Brucellaceae</taxon>
        <taxon>Paenochrobactrum</taxon>
    </lineage>
</organism>
<dbReference type="AlphaFoldDB" id="A0A841LWU9"/>
<keyword evidence="1" id="KW-1133">Transmembrane helix</keyword>
<keyword evidence="1" id="KW-0812">Transmembrane</keyword>
<dbReference type="RefSeq" id="WP_184222595.1">
    <property type="nucleotide sequence ID" value="NZ_JACIIU010000007.1"/>
</dbReference>
<keyword evidence="3" id="KW-1185">Reference proteome</keyword>
<evidence type="ECO:0000313" key="2">
    <source>
        <dbReference type="EMBL" id="MBB6261340.1"/>
    </source>
</evidence>
<gene>
    <name evidence="2" type="ORF">FHS77_001891</name>
</gene>
<reference evidence="2 3" key="1">
    <citation type="submission" date="2020-08" db="EMBL/GenBank/DDBJ databases">
        <title>Genomic Encyclopedia of Type Strains, Phase IV (KMG-IV): sequencing the most valuable type-strain genomes for metagenomic binning, comparative biology and taxonomic classification.</title>
        <authorList>
            <person name="Goeker M."/>
        </authorList>
    </citation>
    <scope>NUCLEOTIDE SEQUENCE [LARGE SCALE GENOMIC DNA]</scope>
    <source>
        <strain evidence="2 3">DSM 22336</strain>
    </source>
</reference>
<dbReference type="EMBL" id="JACIIU010000007">
    <property type="protein sequence ID" value="MBB6261340.1"/>
    <property type="molecule type" value="Genomic_DNA"/>
</dbReference>
<name>A0A841LWU9_9HYPH</name>
<protein>
    <submittedName>
        <fullName evidence="2">ElaB/YqjD/DUF883 family membrane-anchored ribosome-binding protein</fullName>
    </submittedName>
</protein>
<accession>A0A841LWU9</accession>